<dbReference type="Proteomes" id="UP001484239">
    <property type="component" value="Unassembled WGS sequence"/>
</dbReference>
<evidence type="ECO:0000256" key="2">
    <source>
        <dbReference type="ARBA" id="ARBA00004202"/>
    </source>
</evidence>
<dbReference type="RefSeq" id="WP_405280601.1">
    <property type="nucleotide sequence ID" value="NZ_CP144380.1"/>
</dbReference>
<keyword evidence="12" id="KW-0966">Cell projection</keyword>
<evidence type="ECO:0000259" key="11">
    <source>
        <dbReference type="Pfam" id="PF01052"/>
    </source>
</evidence>
<dbReference type="CDD" id="cd17908">
    <property type="entry name" value="FliM"/>
    <property type="match status" value="1"/>
</dbReference>
<keyword evidence="6" id="KW-0145">Chemotaxis</keyword>
<evidence type="ECO:0000256" key="9">
    <source>
        <dbReference type="ARBA" id="ARBA00023143"/>
    </source>
</evidence>
<evidence type="ECO:0000256" key="6">
    <source>
        <dbReference type="ARBA" id="ARBA00022500"/>
    </source>
</evidence>
<dbReference type="Gene3D" id="2.30.330.10">
    <property type="entry name" value="SpoA-like"/>
    <property type="match status" value="1"/>
</dbReference>
<gene>
    <name evidence="12" type="ORF">WI372_16065</name>
</gene>
<keyword evidence="12" id="KW-0969">Cilium</keyword>
<evidence type="ECO:0000256" key="3">
    <source>
        <dbReference type="ARBA" id="ARBA00011049"/>
    </source>
</evidence>
<reference evidence="12 13" key="1">
    <citation type="submission" date="2024-02" db="EMBL/GenBank/DDBJ databases">
        <title>A novel Gemmatimonadota bacterium.</title>
        <authorList>
            <person name="Du Z.-J."/>
            <person name="Ye Y.-Q."/>
        </authorList>
    </citation>
    <scope>NUCLEOTIDE SEQUENCE [LARGE SCALE GENOMIC DNA]</scope>
    <source>
        <strain evidence="12 13">DH-20</strain>
    </source>
</reference>
<organism evidence="12 13">
    <name type="scientific">Gaopeijia maritima</name>
    <dbReference type="NCBI Taxonomy" id="3119007"/>
    <lineage>
        <taxon>Bacteria</taxon>
        <taxon>Pseudomonadati</taxon>
        <taxon>Gemmatimonadota</taxon>
        <taxon>Longimicrobiia</taxon>
        <taxon>Gaopeijiales</taxon>
        <taxon>Gaopeijiaceae</taxon>
        <taxon>Gaopeijia</taxon>
    </lineage>
</organism>
<protein>
    <recommendedName>
        <fullName evidence="4">Flagellar motor switch protein FliM</fullName>
    </recommendedName>
</protein>
<dbReference type="PIRSF" id="PIRSF002888">
    <property type="entry name" value="FliM"/>
    <property type="match status" value="1"/>
</dbReference>
<dbReference type="Pfam" id="PF02154">
    <property type="entry name" value="FliM"/>
    <property type="match status" value="1"/>
</dbReference>
<keyword evidence="12" id="KW-0282">Flagellum</keyword>
<name>A0ABU9ECR9_9BACT</name>
<dbReference type="PANTHER" id="PTHR30034:SF6">
    <property type="entry name" value="YOP PROTEINS TRANSLOCATION PROTEIN Q"/>
    <property type="match status" value="1"/>
</dbReference>
<dbReference type="PRINTS" id="PR00955">
    <property type="entry name" value="FLGMOTORFLIM"/>
</dbReference>
<evidence type="ECO:0000256" key="5">
    <source>
        <dbReference type="ARBA" id="ARBA00022475"/>
    </source>
</evidence>
<dbReference type="InterPro" id="IPR036429">
    <property type="entry name" value="SpoA-like_sf"/>
</dbReference>
<keyword evidence="9" id="KW-0975">Bacterial flagellum</keyword>
<dbReference type="EMBL" id="JBBHLI010000012">
    <property type="protein sequence ID" value="MEK9502509.1"/>
    <property type="molecule type" value="Genomic_DNA"/>
</dbReference>
<proteinExistence type="inferred from homology"/>
<keyword evidence="13" id="KW-1185">Reference proteome</keyword>
<dbReference type="SUPFAM" id="SSF103039">
    <property type="entry name" value="CheC-like"/>
    <property type="match status" value="1"/>
</dbReference>
<comment type="caution">
    <text evidence="12">The sequence shown here is derived from an EMBL/GenBank/DDBJ whole genome shotgun (WGS) entry which is preliminary data.</text>
</comment>
<evidence type="ECO:0000313" key="13">
    <source>
        <dbReference type="Proteomes" id="UP001484239"/>
    </source>
</evidence>
<keyword evidence="5" id="KW-1003">Cell membrane</keyword>
<keyword evidence="7" id="KW-0283">Flagellar rotation</keyword>
<dbReference type="Gene3D" id="3.40.1550.10">
    <property type="entry name" value="CheC-like"/>
    <property type="match status" value="1"/>
</dbReference>
<feature type="domain" description="Flagellar motor switch protein FliN-like C-terminal" evidence="11">
    <location>
        <begin position="256"/>
        <end position="325"/>
    </location>
</feature>
<evidence type="ECO:0000256" key="1">
    <source>
        <dbReference type="ARBA" id="ARBA00004117"/>
    </source>
</evidence>
<accession>A0ABU9ECR9</accession>
<evidence type="ECO:0000256" key="7">
    <source>
        <dbReference type="ARBA" id="ARBA00022779"/>
    </source>
</evidence>
<evidence type="ECO:0000256" key="10">
    <source>
        <dbReference type="ARBA" id="ARBA00025044"/>
    </source>
</evidence>
<dbReference type="SUPFAM" id="SSF101801">
    <property type="entry name" value="Surface presentation of antigens (SPOA)"/>
    <property type="match status" value="1"/>
</dbReference>
<evidence type="ECO:0000256" key="8">
    <source>
        <dbReference type="ARBA" id="ARBA00023136"/>
    </source>
</evidence>
<dbReference type="InterPro" id="IPR001543">
    <property type="entry name" value="FliN-like_C"/>
</dbReference>
<comment type="function">
    <text evidence="10">FliM is one of three proteins (FliG, FliN, FliM) that forms the rotor-mounted switch complex (C ring), located at the base of the basal body. This complex interacts with the CheY and CheZ chemotaxis proteins, in addition to contacting components of the motor that determine the direction of flagellar rotation.</text>
</comment>
<sequence>MATENQNLSQQEIDQLFGVADKAAVSESSEPAFGVAVQPYDFRRPSRISKGRYRSLEAMYGLVAKSLESWLGGRVRAQIEVELLSVEQFSFTEYLLSLDSPCSAFIYDIEGTGGQQLVINFGQDLAYVLLDRLLGGSIEPRIEERALTPLERCVVRVVADRAAKDLTEAWGDHVRIPTSWSRFETLPEMIQVAAPEDPVLVANLQVRFGSRRSLILLCIPFSVLERFFTESSDRRVHGPKGTPDERLVERALVQEAVMTTDMTVAVRLPATPVDMRRLATLQPGDVIQTPLPIDSLAEVLIQDRRRFRARVGRKGTHVSAQILDEIVAARVGD</sequence>
<dbReference type="Pfam" id="PF01052">
    <property type="entry name" value="FliMN_C"/>
    <property type="match status" value="1"/>
</dbReference>
<evidence type="ECO:0000313" key="12">
    <source>
        <dbReference type="EMBL" id="MEK9502509.1"/>
    </source>
</evidence>
<dbReference type="PANTHER" id="PTHR30034">
    <property type="entry name" value="FLAGELLAR MOTOR SWITCH PROTEIN FLIM"/>
    <property type="match status" value="1"/>
</dbReference>
<dbReference type="InterPro" id="IPR028976">
    <property type="entry name" value="CheC-like_sf"/>
</dbReference>
<comment type="subcellular location">
    <subcellularLocation>
        <location evidence="1">Bacterial flagellum basal body</location>
    </subcellularLocation>
    <subcellularLocation>
        <location evidence="2">Cell membrane</location>
        <topology evidence="2">Peripheral membrane protein</topology>
    </subcellularLocation>
</comment>
<dbReference type="InterPro" id="IPR001689">
    <property type="entry name" value="Flag_FliM"/>
</dbReference>
<keyword evidence="8" id="KW-0472">Membrane</keyword>
<evidence type="ECO:0000256" key="4">
    <source>
        <dbReference type="ARBA" id="ARBA00021898"/>
    </source>
</evidence>
<comment type="similarity">
    <text evidence="3">Belongs to the FliM family.</text>
</comment>